<sequence length="232" mass="26390">MDSSRTELYFQAKRKAIFLILTAPVPQRSECTIIQRNLLPHNKCVNQTKRQRIVKPDTPQSESVSEETVIQTGSEGIRKAKELLHSTEDTITRFITTTSVKAVWNQRTVTIAEAKETVEDRSSKRLDISALTQGICGHYARECRKRQSVIKTKRITKRRDDVQTSLNKHITLHGKDQEFSTCGFKFLSDTPIGIGSGYHQKDRKPSQNDKTEHGMEKTVQNQGQSPKMPKPI</sequence>
<evidence type="ECO:0000313" key="3">
    <source>
        <dbReference type="Proteomes" id="UP001151760"/>
    </source>
</evidence>
<reference evidence="2" key="1">
    <citation type="journal article" date="2022" name="Int. J. Mol. Sci.">
        <title>Draft Genome of Tanacetum Coccineum: Genomic Comparison of Closely Related Tanacetum-Family Plants.</title>
        <authorList>
            <person name="Yamashiro T."/>
            <person name="Shiraishi A."/>
            <person name="Nakayama K."/>
            <person name="Satake H."/>
        </authorList>
    </citation>
    <scope>NUCLEOTIDE SEQUENCE</scope>
</reference>
<dbReference type="EMBL" id="BQNB010018526">
    <property type="protein sequence ID" value="GJT75397.1"/>
    <property type="molecule type" value="Genomic_DNA"/>
</dbReference>
<name>A0ABQ5GKH5_9ASTR</name>
<proteinExistence type="predicted"/>
<keyword evidence="3" id="KW-1185">Reference proteome</keyword>
<feature type="compositionally biased region" description="Basic and acidic residues" evidence="1">
    <location>
        <begin position="199"/>
        <end position="216"/>
    </location>
</feature>
<organism evidence="2 3">
    <name type="scientific">Tanacetum coccineum</name>
    <dbReference type="NCBI Taxonomy" id="301880"/>
    <lineage>
        <taxon>Eukaryota</taxon>
        <taxon>Viridiplantae</taxon>
        <taxon>Streptophyta</taxon>
        <taxon>Embryophyta</taxon>
        <taxon>Tracheophyta</taxon>
        <taxon>Spermatophyta</taxon>
        <taxon>Magnoliopsida</taxon>
        <taxon>eudicotyledons</taxon>
        <taxon>Gunneridae</taxon>
        <taxon>Pentapetalae</taxon>
        <taxon>asterids</taxon>
        <taxon>campanulids</taxon>
        <taxon>Asterales</taxon>
        <taxon>Asteraceae</taxon>
        <taxon>Asteroideae</taxon>
        <taxon>Anthemideae</taxon>
        <taxon>Anthemidinae</taxon>
        <taxon>Tanacetum</taxon>
    </lineage>
</organism>
<evidence type="ECO:0000313" key="2">
    <source>
        <dbReference type="EMBL" id="GJT75397.1"/>
    </source>
</evidence>
<accession>A0ABQ5GKH5</accession>
<comment type="caution">
    <text evidence="2">The sequence shown here is derived from an EMBL/GenBank/DDBJ whole genome shotgun (WGS) entry which is preliminary data.</text>
</comment>
<gene>
    <name evidence="2" type="ORF">Tco_1042122</name>
</gene>
<reference evidence="2" key="2">
    <citation type="submission" date="2022-01" db="EMBL/GenBank/DDBJ databases">
        <authorList>
            <person name="Yamashiro T."/>
            <person name="Shiraishi A."/>
            <person name="Satake H."/>
            <person name="Nakayama K."/>
        </authorList>
    </citation>
    <scope>NUCLEOTIDE SEQUENCE</scope>
</reference>
<protein>
    <submittedName>
        <fullName evidence="2">Uncharacterized protein</fullName>
    </submittedName>
</protein>
<dbReference type="Proteomes" id="UP001151760">
    <property type="component" value="Unassembled WGS sequence"/>
</dbReference>
<evidence type="ECO:0000256" key="1">
    <source>
        <dbReference type="SAM" id="MobiDB-lite"/>
    </source>
</evidence>
<feature type="region of interest" description="Disordered" evidence="1">
    <location>
        <begin position="194"/>
        <end position="232"/>
    </location>
</feature>